<evidence type="ECO:0000256" key="1">
    <source>
        <dbReference type="SAM" id="MobiDB-lite"/>
    </source>
</evidence>
<dbReference type="Pfam" id="PF09650">
    <property type="entry name" value="PHA_gran_rgn"/>
    <property type="match status" value="1"/>
</dbReference>
<feature type="region of interest" description="Disordered" evidence="1">
    <location>
        <begin position="1"/>
        <end position="24"/>
    </location>
</feature>
<evidence type="ECO:0000313" key="3">
    <source>
        <dbReference type="Proteomes" id="UP000239504"/>
    </source>
</evidence>
<evidence type="ECO:0000313" key="2">
    <source>
        <dbReference type="EMBL" id="PQA85470.1"/>
    </source>
</evidence>
<dbReference type="AlphaFoldDB" id="A0A2S7JYZ8"/>
<dbReference type="EMBL" id="PJCH01000017">
    <property type="protein sequence ID" value="PQA85470.1"/>
    <property type="molecule type" value="Genomic_DNA"/>
</dbReference>
<protein>
    <recommendedName>
        <fullName evidence="4">Polyhydroxyalkanoic acid system protein</fullName>
    </recommendedName>
</protein>
<keyword evidence="3" id="KW-1185">Reference proteome</keyword>
<gene>
    <name evidence="2" type="ORF">CW354_21230</name>
</gene>
<reference evidence="2 3" key="1">
    <citation type="submission" date="2017-12" db="EMBL/GenBank/DDBJ databases">
        <authorList>
            <person name="Hurst M.R.H."/>
        </authorList>
    </citation>
    <scope>NUCLEOTIDE SEQUENCE [LARGE SCALE GENOMIC DNA]</scope>
    <source>
        <strain evidence="2 3">SY-3-19</strain>
    </source>
</reference>
<sequence>MAVELGPAKAHLKPSASKGAPPMARPVTVTISHDLGKEEAKTRVREGFDKLKNAMTGGMMFKFSEEWTSEDTLSFTAKGLGQEIAGTIDIFPEHVRIIATLPGLLASLAETVAGKVEKEGKLLLEHK</sequence>
<dbReference type="InterPro" id="IPR013433">
    <property type="entry name" value="PHA_gran_rgn"/>
</dbReference>
<dbReference type="Proteomes" id="UP000239504">
    <property type="component" value="Unassembled WGS sequence"/>
</dbReference>
<dbReference type="OrthoDB" id="8853368at2"/>
<organism evidence="2 3">
    <name type="scientific">Hyphococcus luteus</name>
    <dbReference type="NCBI Taxonomy" id="2058213"/>
    <lineage>
        <taxon>Bacteria</taxon>
        <taxon>Pseudomonadati</taxon>
        <taxon>Pseudomonadota</taxon>
        <taxon>Alphaproteobacteria</taxon>
        <taxon>Parvularculales</taxon>
        <taxon>Parvularculaceae</taxon>
        <taxon>Hyphococcus</taxon>
    </lineage>
</organism>
<accession>A0A2S7JYZ8</accession>
<comment type="caution">
    <text evidence="2">The sequence shown here is derived from an EMBL/GenBank/DDBJ whole genome shotgun (WGS) entry which is preliminary data.</text>
</comment>
<proteinExistence type="predicted"/>
<evidence type="ECO:0008006" key="4">
    <source>
        <dbReference type="Google" id="ProtNLM"/>
    </source>
</evidence>
<name>A0A2S7JYZ8_9PROT</name>